<gene>
    <name evidence="1" type="ORF">M011DRAFT_196271</name>
</gene>
<dbReference type="EMBL" id="MU006591">
    <property type="protein sequence ID" value="KAF2744064.1"/>
    <property type="molecule type" value="Genomic_DNA"/>
</dbReference>
<proteinExistence type="predicted"/>
<keyword evidence="2" id="KW-1185">Reference proteome</keyword>
<dbReference type="Proteomes" id="UP000799440">
    <property type="component" value="Unassembled WGS sequence"/>
</dbReference>
<reference evidence="1" key="1">
    <citation type="journal article" date="2020" name="Stud. Mycol.">
        <title>101 Dothideomycetes genomes: a test case for predicting lifestyles and emergence of pathogens.</title>
        <authorList>
            <person name="Haridas S."/>
            <person name="Albert R."/>
            <person name="Binder M."/>
            <person name="Bloem J."/>
            <person name="Labutti K."/>
            <person name="Salamov A."/>
            <person name="Andreopoulos B."/>
            <person name="Baker S."/>
            <person name="Barry K."/>
            <person name="Bills G."/>
            <person name="Bluhm B."/>
            <person name="Cannon C."/>
            <person name="Castanera R."/>
            <person name="Culley D."/>
            <person name="Daum C."/>
            <person name="Ezra D."/>
            <person name="Gonzalez J."/>
            <person name="Henrissat B."/>
            <person name="Kuo A."/>
            <person name="Liang C."/>
            <person name="Lipzen A."/>
            <person name="Lutzoni F."/>
            <person name="Magnuson J."/>
            <person name="Mondo S."/>
            <person name="Nolan M."/>
            <person name="Ohm R."/>
            <person name="Pangilinan J."/>
            <person name="Park H.-J."/>
            <person name="Ramirez L."/>
            <person name="Alfaro M."/>
            <person name="Sun H."/>
            <person name="Tritt A."/>
            <person name="Yoshinaga Y."/>
            <person name="Zwiers L.-H."/>
            <person name="Turgeon B."/>
            <person name="Goodwin S."/>
            <person name="Spatafora J."/>
            <person name="Crous P."/>
            <person name="Grigoriev I."/>
        </authorList>
    </citation>
    <scope>NUCLEOTIDE SEQUENCE</scope>
    <source>
        <strain evidence="1">CBS 119925</strain>
    </source>
</reference>
<dbReference type="AlphaFoldDB" id="A0A6A6V2U8"/>
<dbReference type="OrthoDB" id="2343925at2759"/>
<sequence length="824" mass="91375">MFVPQAEARIRARRCARYRDGGWDSEFPDYQLGCTLNTAAGLLAVVRRKRRMQNGKPFAKFNLCLRLEQAQKHLSHLLATLKTRDVVNAPTSAVVLKRVLKELASEGVYFSLEAIEKVHPDKDATHESARLPEKAGFDSSTAASALKVLDTDAGNDDVYAKILRAAAATSRKGGVPAACLLPHEHVKMVAELLSESGLMDMNCTDASIDKEGFNEKPLTLNGPFDIQSRHLKSLLQDVQTPESANNVKGITDNLGELWWEGKWTTNLCLSEYYGFMLFIQSFATICTSSVWSSHCSPTFLTIRGPIMVIQMLGKILNQQNTDGTWGSGMHGCTETTSMAVIALVCAAPLPFLGIVASDFRHAIEKAKTPLLMALISKKTTPLRPRPLWQAYSGTAYTFPKLATALHISATARTLNFSTAPSESTLFTSKSSLKPLSLASFFHSLPTLSVAPFHQLKLGAIESSIYVTLLKSMRNDIFPVTKAKEMDKYMDYIPIMWTMSSFVHYTYVPPALIWDISVLSLFIFLVDEYMEGHISSFTSKEFKELREGIEEIFTGGWKTNSEEPNAPKDATQTPRVQSALSVLQNWAHFHLTYPSLAHASHSDTLNLIHETKSYLLAHLAQLTSNQHLASQSASSIPRPFRAPTMGFAPWLHNIGSGHIGAKIGLTWFSACSGARLRGKGKDCFSTVKQKLMIWNADAHAGKQLRMFNDYGSIVRDAEENNLNSVDFAEFFSDGDVVGEERGGGEGGRGEEDGFEAEVRKQVLLDAAMYERKCTEREMEELYEELRKEGDVGERLAKWVECYYAGGDLFSDMYLVRDVTNSTRGA</sequence>
<protein>
    <submittedName>
        <fullName evidence="1">Uncharacterized protein</fullName>
    </submittedName>
</protein>
<name>A0A6A6V2U8_9PLEO</name>
<evidence type="ECO:0000313" key="2">
    <source>
        <dbReference type="Proteomes" id="UP000799440"/>
    </source>
</evidence>
<organism evidence="1 2">
    <name type="scientific">Sporormia fimetaria CBS 119925</name>
    <dbReference type="NCBI Taxonomy" id="1340428"/>
    <lineage>
        <taxon>Eukaryota</taxon>
        <taxon>Fungi</taxon>
        <taxon>Dikarya</taxon>
        <taxon>Ascomycota</taxon>
        <taxon>Pezizomycotina</taxon>
        <taxon>Dothideomycetes</taxon>
        <taxon>Pleosporomycetidae</taxon>
        <taxon>Pleosporales</taxon>
        <taxon>Sporormiaceae</taxon>
        <taxon>Sporormia</taxon>
    </lineage>
</organism>
<accession>A0A6A6V2U8</accession>
<evidence type="ECO:0000313" key="1">
    <source>
        <dbReference type="EMBL" id="KAF2744064.1"/>
    </source>
</evidence>